<reference evidence="2 3" key="1">
    <citation type="submission" date="2024-09" db="EMBL/GenBank/DDBJ databases">
        <authorList>
            <person name="Sun Q."/>
            <person name="Mori K."/>
        </authorList>
    </citation>
    <scope>NUCLEOTIDE SEQUENCE [LARGE SCALE GENOMIC DNA]</scope>
    <source>
        <strain evidence="2 3">TBRC 1432</strain>
    </source>
</reference>
<keyword evidence="3" id="KW-1185">Reference proteome</keyword>
<name>A0ABV6MMC7_9PSEU</name>
<gene>
    <name evidence="2" type="ORF">ACFFH7_08105</name>
</gene>
<dbReference type="InterPro" id="IPR000073">
    <property type="entry name" value="AB_hydrolase_1"/>
</dbReference>
<dbReference type="PANTHER" id="PTHR43798:SF33">
    <property type="entry name" value="HYDROLASE, PUTATIVE (AFU_ORTHOLOGUE AFUA_2G14860)-RELATED"/>
    <property type="match status" value="1"/>
</dbReference>
<keyword evidence="2" id="KW-0378">Hydrolase</keyword>
<dbReference type="PRINTS" id="PR00111">
    <property type="entry name" value="ABHYDROLASE"/>
</dbReference>
<sequence length="253" mass="25842">MSIELAYRGSAGTDRTVVLVHGNSSSSAVWQGLLGGPFGQRFRCLALDLPGHGASPRGTDYSVPGHASAVAAFLSSVQAEDAVLVGWSLGGHVALEAAAQLPQVPGLVLFGTPPVATADDLARGFLPNPAMGVGFQGEVSTDDALRYGTAMLSPGSSVSPEVFVSEILATDPGARAGLGASIAEGRTVDELALVKAFGRPLLVLHGGEDQLVSLDYLRSIGLNVDVVPGVGHAIPVEAPELLGQRLTAFIDSL</sequence>
<evidence type="ECO:0000259" key="1">
    <source>
        <dbReference type="Pfam" id="PF12697"/>
    </source>
</evidence>
<feature type="domain" description="AB hydrolase-1" evidence="1">
    <location>
        <begin position="17"/>
        <end position="241"/>
    </location>
</feature>
<protein>
    <submittedName>
        <fullName evidence="2">Alpha/beta fold hydrolase</fullName>
    </submittedName>
</protein>
<organism evidence="2 3">
    <name type="scientific">Kutzneria chonburiensis</name>
    <dbReference type="NCBI Taxonomy" id="1483604"/>
    <lineage>
        <taxon>Bacteria</taxon>
        <taxon>Bacillati</taxon>
        <taxon>Actinomycetota</taxon>
        <taxon>Actinomycetes</taxon>
        <taxon>Pseudonocardiales</taxon>
        <taxon>Pseudonocardiaceae</taxon>
        <taxon>Kutzneria</taxon>
    </lineage>
</organism>
<dbReference type="GO" id="GO:0016787">
    <property type="term" value="F:hydrolase activity"/>
    <property type="evidence" value="ECO:0007669"/>
    <property type="project" value="UniProtKB-KW"/>
</dbReference>
<dbReference type="Proteomes" id="UP001589810">
    <property type="component" value="Unassembled WGS sequence"/>
</dbReference>
<dbReference type="Pfam" id="PF12697">
    <property type="entry name" value="Abhydrolase_6"/>
    <property type="match status" value="1"/>
</dbReference>
<accession>A0ABV6MMC7</accession>
<evidence type="ECO:0000313" key="3">
    <source>
        <dbReference type="Proteomes" id="UP001589810"/>
    </source>
</evidence>
<comment type="caution">
    <text evidence="2">The sequence shown here is derived from an EMBL/GenBank/DDBJ whole genome shotgun (WGS) entry which is preliminary data.</text>
</comment>
<dbReference type="InterPro" id="IPR050266">
    <property type="entry name" value="AB_hydrolase_sf"/>
</dbReference>
<dbReference type="PANTHER" id="PTHR43798">
    <property type="entry name" value="MONOACYLGLYCEROL LIPASE"/>
    <property type="match status" value="1"/>
</dbReference>
<dbReference type="InterPro" id="IPR029058">
    <property type="entry name" value="AB_hydrolase_fold"/>
</dbReference>
<dbReference type="Gene3D" id="3.40.50.1820">
    <property type="entry name" value="alpha/beta hydrolase"/>
    <property type="match status" value="1"/>
</dbReference>
<dbReference type="EMBL" id="JBHLUD010000002">
    <property type="protein sequence ID" value="MFC0541443.1"/>
    <property type="molecule type" value="Genomic_DNA"/>
</dbReference>
<dbReference type="SUPFAM" id="SSF53474">
    <property type="entry name" value="alpha/beta-Hydrolases"/>
    <property type="match status" value="1"/>
</dbReference>
<evidence type="ECO:0000313" key="2">
    <source>
        <dbReference type="EMBL" id="MFC0541443.1"/>
    </source>
</evidence>
<proteinExistence type="predicted"/>
<dbReference type="RefSeq" id="WP_273942546.1">
    <property type="nucleotide sequence ID" value="NZ_CP097263.1"/>
</dbReference>